<sequence length="175" mass="18975">MNKNLIAAIIMGLGGFGFFMFVLPQYAIMSDAQAALVERQSILADSKVALDNINTLNGQFESNRQKVDRVLLSIPQEKRSDYIASSLQNAAVQTGVQLSSLTISPSAKVDGAGFQNLAVTLSVTGRYPDILRLFSALESSLRLYDVQHVEFAKSSATAGVQTVKADIRLLTYSLK</sequence>
<dbReference type="GO" id="GO:0043107">
    <property type="term" value="P:type IV pilus-dependent motility"/>
    <property type="evidence" value="ECO:0007669"/>
    <property type="project" value="InterPro"/>
</dbReference>
<name>A0A1F8GTP3_9BACT</name>
<dbReference type="Gene3D" id="3.30.70.60">
    <property type="match status" value="1"/>
</dbReference>
<evidence type="ECO:0000313" key="1">
    <source>
        <dbReference type="EMBL" id="OGN28802.1"/>
    </source>
</evidence>
<dbReference type="EMBL" id="MGKP01000012">
    <property type="protein sequence ID" value="OGN28802.1"/>
    <property type="molecule type" value="Genomic_DNA"/>
</dbReference>
<comment type="caution">
    <text evidence="1">The sequence shown here is derived from an EMBL/GenBank/DDBJ whole genome shotgun (WGS) entry which is preliminary data.</text>
</comment>
<gene>
    <name evidence="1" type="ORF">A3A33_03410</name>
</gene>
<evidence type="ECO:0008006" key="3">
    <source>
        <dbReference type="Google" id="ProtNLM"/>
    </source>
</evidence>
<dbReference type="InterPro" id="IPR007445">
    <property type="entry name" value="PilO"/>
</dbReference>
<dbReference type="Pfam" id="PF04350">
    <property type="entry name" value="PilO"/>
    <property type="match status" value="1"/>
</dbReference>
<dbReference type="InterPro" id="IPR014717">
    <property type="entry name" value="Transl_elong_EF1B/ribsomal_bS6"/>
</dbReference>
<dbReference type="STRING" id="1802701.A3A33_03410"/>
<reference evidence="1 2" key="1">
    <citation type="journal article" date="2016" name="Nat. Commun.">
        <title>Thousands of microbial genomes shed light on interconnected biogeochemical processes in an aquifer system.</title>
        <authorList>
            <person name="Anantharaman K."/>
            <person name="Brown C.T."/>
            <person name="Hug L.A."/>
            <person name="Sharon I."/>
            <person name="Castelle C.J."/>
            <person name="Probst A.J."/>
            <person name="Thomas B.C."/>
            <person name="Singh A."/>
            <person name="Wilkins M.J."/>
            <person name="Karaoz U."/>
            <person name="Brodie E.L."/>
            <person name="Williams K.H."/>
            <person name="Hubbard S.S."/>
            <person name="Banfield J.F."/>
        </authorList>
    </citation>
    <scope>NUCLEOTIDE SEQUENCE [LARGE SCALE GENOMIC DNA]</scope>
</reference>
<dbReference type="AlphaFoldDB" id="A0A1F8GTP3"/>
<dbReference type="GO" id="GO:0043683">
    <property type="term" value="P:type IV pilus assembly"/>
    <property type="evidence" value="ECO:0007669"/>
    <property type="project" value="InterPro"/>
</dbReference>
<evidence type="ECO:0000313" key="2">
    <source>
        <dbReference type="Proteomes" id="UP000179047"/>
    </source>
</evidence>
<dbReference type="Proteomes" id="UP000179047">
    <property type="component" value="Unassembled WGS sequence"/>
</dbReference>
<accession>A0A1F8GTP3</accession>
<proteinExistence type="predicted"/>
<organism evidence="1 2">
    <name type="scientific">Candidatus Yanofskybacteria bacterium RIFCSPLOWO2_01_FULL_49_25</name>
    <dbReference type="NCBI Taxonomy" id="1802701"/>
    <lineage>
        <taxon>Bacteria</taxon>
        <taxon>Candidatus Yanofskyibacteriota</taxon>
    </lineage>
</organism>
<protein>
    <recommendedName>
        <fullName evidence="3">Pilus assembly protein PilO</fullName>
    </recommendedName>
</protein>